<name>A0ABX8AU44_9HYPH</name>
<dbReference type="Pfam" id="PF12697">
    <property type="entry name" value="Abhydrolase_6"/>
    <property type="match status" value="1"/>
</dbReference>
<dbReference type="InterPro" id="IPR000073">
    <property type="entry name" value="AB_hydrolase_1"/>
</dbReference>
<evidence type="ECO:0000259" key="2">
    <source>
        <dbReference type="Pfam" id="PF12697"/>
    </source>
</evidence>
<evidence type="ECO:0000313" key="3">
    <source>
        <dbReference type="EMBL" id="QUS56741.1"/>
    </source>
</evidence>
<dbReference type="GO" id="GO:0016787">
    <property type="term" value="F:hydrolase activity"/>
    <property type="evidence" value="ECO:0007669"/>
    <property type="project" value="UniProtKB-KW"/>
</dbReference>
<protein>
    <submittedName>
        <fullName evidence="3">Alpha/beta hydrolase</fullName>
    </submittedName>
</protein>
<proteinExistence type="predicted"/>
<accession>A0ABX8AU44</accession>
<dbReference type="PANTHER" id="PTHR43798">
    <property type="entry name" value="MONOACYLGLYCEROL LIPASE"/>
    <property type="match status" value="1"/>
</dbReference>
<keyword evidence="1 3" id="KW-0378">Hydrolase</keyword>
<dbReference type="SUPFAM" id="SSF53474">
    <property type="entry name" value="alpha/beta-Hydrolases"/>
    <property type="match status" value="1"/>
</dbReference>
<sequence length="282" mass="31597">MMMERKTVMTRDGVELSYLTGGQGRPVLLLGGWSQTATVWAGQFADFCQSHTVYALDNRGHGESQKPSDGYRIQRFAKDLFDVAEALDLRDFDAVGHSLSVAMLWAYQDMFGTDRPARRMVFIDEPAALMARPSWTEQEIEEAGSIHPTLEALDEMVRSIRQTRSIEDHLAIIGGMFSSRVSDATLRELAAENLKLPRNHAADLIENLMVQDWRALLPYIPQPTLVFTGELSWHPLASQQFIAETMPNASLEVFSEAEGGSHFLMFENPALFNKKALSFLNG</sequence>
<dbReference type="Gene3D" id="3.40.50.1820">
    <property type="entry name" value="alpha/beta hydrolase"/>
    <property type="match status" value="1"/>
</dbReference>
<dbReference type="Proteomes" id="UP000680706">
    <property type="component" value="Chromosome"/>
</dbReference>
<dbReference type="InterPro" id="IPR029058">
    <property type="entry name" value="AB_hydrolase_fold"/>
</dbReference>
<gene>
    <name evidence="3" type="ORF">KGB56_04770</name>
</gene>
<keyword evidence="4" id="KW-1185">Reference proteome</keyword>
<dbReference type="EMBL" id="CP074126">
    <property type="protein sequence ID" value="QUS56741.1"/>
    <property type="molecule type" value="Genomic_DNA"/>
</dbReference>
<organism evidence="3 4">
    <name type="scientific">Pseudovibrio brasiliensis</name>
    <dbReference type="NCBI Taxonomy" id="1898042"/>
    <lineage>
        <taxon>Bacteria</taxon>
        <taxon>Pseudomonadati</taxon>
        <taxon>Pseudomonadota</taxon>
        <taxon>Alphaproteobacteria</taxon>
        <taxon>Hyphomicrobiales</taxon>
        <taxon>Stappiaceae</taxon>
        <taxon>Pseudovibrio</taxon>
    </lineage>
</organism>
<feature type="domain" description="AB hydrolase-1" evidence="2">
    <location>
        <begin position="27"/>
        <end position="273"/>
    </location>
</feature>
<evidence type="ECO:0000313" key="4">
    <source>
        <dbReference type="Proteomes" id="UP000680706"/>
    </source>
</evidence>
<evidence type="ECO:0000256" key="1">
    <source>
        <dbReference type="ARBA" id="ARBA00022801"/>
    </source>
</evidence>
<reference evidence="3 4" key="1">
    <citation type="journal article" date="2021" name="Angew. Chem. Int. Ed. Engl.">
        <title>A novel family of nonribosomal peptides modulate collective behavior in Pseudovibrio bacteria isolated from marine sponges.</title>
        <authorList>
            <person name="Ioca L.P."/>
            <person name="Dai Y."/>
            <person name="Kunakom S."/>
            <person name="Diaz-Espinosa J."/>
            <person name="Krunic A."/>
            <person name="Crnkovic C.M."/>
            <person name="Orjala J."/>
            <person name="Sanchez L.M."/>
            <person name="Ferreira A.G."/>
            <person name="Berlinck R.G.S."/>
            <person name="Eustaquio A.S."/>
        </authorList>
    </citation>
    <scope>NUCLEOTIDE SEQUENCE [LARGE SCALE GENOMIC DNA]</scope>
    <source>
        <strain evidence="3 4">Ab134</strain>
    </source>
</reference>
<dbReference type="InterPro" id="IPR050266">
    <property type="entry name" value="AB_hydrolase_sf"/>
</dbReference>
<dbReference type="PANTHER" id="PTHR43798:SF31">
    <property type="entry name" value="AB HYDROLASE SUPERFAMILY PROTEIN YCLE"/>
    <property type="match status" value="1"/>
</dbReference>